<accession>A0A7M2XW48</accession>
<keyword evidence="2" id="KW-1185">Reference proteome</keyword>
<evidence type="ECO:0000313" key="2">
    <source>
        <dbReference type="Proteomes" id="UP000593818"/>
    </source>
</evidence>
<dbReference type="Proteomes" id="UP000593818">
    <property type="component" value="Plasmid pSID"/>
</dbReference>
<protein>
    <submittedName>
        <fullName evidence="1">Uncharacterized protein</fullName>
    </submittedName>
</protein>
<evidence type="ECO:0000313" key="1">
    <source>
        <dbReference type="EMBL" id="QOW01955.1"/>
    </source>
</evidence>
<keyword evidence="1" id="KW-0614">Plasmid</keyword>
<proteinExistence type="predicted"/>
<dbReference type="EMBL" id="CP063453">
    <property type="protein sequence ID" value="QOW01955.1"/>
    <property type="molecule type" value="Genomic_DNA"/>
</dbReference>
<gene>
    <name evidence="1" type="ORF">INP59_26645</name>
</gene>
<reference evidence="1 2" key="1">
    <citation type="submission" date="2020-10" db="EMBL/GenBank/DDBJ databases">
        <title>Whole genome sequence of oil-degrading bacteria Rhodococcus pyridinivorans strain 5Ap.</title>
        <authorList>
            <person name="Akhremchuk A.E."/>
            <person name="Valentovich L.N."/>
            <person name="Charniauskaya M.I."/>
            <person name="Bukliarevich H.A."/>
            <person name="Titok M.A."/>
        </authorList>
    </citation>
    <scope>NUCLEOTIDE SEQUENCE [LARGE SCALE GENOMIC DNA]</scope>
    <source>
        <strain evidence="1 2">5Ap</strain>
        <plasmid evidence="1 2">pSID</plasmid>
    </source>
</reference>
<organism evidence="1 2">
    <name type="scientific">Rhodococcus pyridinivorans</name>
    <dbReference type="NCBI Taxonomy" id="103816"/>
    <lineage>
        <taxon>Bacteria</taxon>
        <taxon>Bacillati</taxon>
        <taxon>Actinomycetota</taxon>
        <taxon>Actinomycetes</taxon>
        <taxon>Mycobacteriales</taxon>
        <taxon>Nocardiaceae</taxon>
        <taxon>Rhodococcus</taxon>
    </lineage>
</organism>
<dbReference type="AlphaFoldDB" id="A0A7M2XW48"/>
<name>A0A7M2XW48_9NOCA</name>
<geneLocation type="plasmid" evidence="1 2">
    <name>pSID</name>
</geneLocation>
<sequence length="231" mass="25308">MLSLAQVSFFQTSSLADGRQRRRIEQQALPWLVSACAFLAQSFETFREIATAAGVERQLPPTPPKCDVEALTATAIAYQKAFTEALESAQPLPTEIYLTRNNLTLTHFGLVARMLDKASSLVPVSVSSQIATVSDAWAQSAGVTIVHRNRDDGRGLIDRKIGYPHIVDAARSAEVSPSTLTPFDTQSLSELALNQVHRTASLFKLIEDELPPDLKKSLRTFDLPQLTLSDS</sequence>